<dbReference type="Gene3D" id="3.50.50.60">
    <property type="entry name" value="FAD/NAD(P)-binding domain"/>
    <property type="match status" value="1"/>
</dbReference>
<evidence type="ECO:0000256" key="1">
    <source>
        <dbReference type="SAM" id="MobiDB-lite"/>
    </source>
</evidence>
<gene>
    <name evidence="2" type="ORF">WS67_22090</name>
</gene>
<dbReference type="EMBL" id="LOWA01000056">
    <property type="protein sequence ID" value="KVE23898.1"/>
    <property type="molecule type" value="Genomic_DNA"/>
</dbReference>
<reference evidence="2 3" key="1">
    <citation type="submission" date="2015-11" db="EMBL/GenBank/DDBJ databases">
        <title>Expanding the genomic diversity of Burkholderia species for the development of highly accurate diagnostics.</title>
        <authorList>
            <person name="Sahl J."/>
            <person name="Keim P."/>
            <person name="Wagner D."/>
        </authorList>
    </citation>
    <scope>NUCLEOTIDE SEQUENCE [LARGE SCALE GENOMIC DNA]</scope>
    <source>
        <strain evidence="2 3">TSV85</strain>
    </source>
</reference>
<evidence type="ECO:0000313" key="2">
    <source>
        <dbReference type="EMBL" id="KVE23898.1"/>
    </source>
</evidence>
<proteinExistence type="predicted"/>
<keyword evidence="3" id="KW-1185">Reference proteome</keyword>
<comment type="caution">
    <text evidence="2">The sequence shown here is derived from an EMBL/GenBank/DDBJ whole genome shotgun (WGS) entry which is preliminary data.</text>
</comment>
<feature type="region of interest" description="Disordered" evidence="1">
    <location>
        <begin position="390"/>
        <end position="414"/>
    </location>
</feature>
<dbReference type="RefSeq" id="WP_059520256.1">
    <property type="nucleotide sequence ID" value="NZ_LOWA01000056.1"/>
</dbReference>
<dbReference type="AlphaFoldDB" id="A0A103DWA5"/>
<evidence type="ECO:0000313" key="3">
    <source>
        <dbReference type="Proteomes" id="UP000062788"/>
    </source>
</evidence>
<organism evidence="2 3">
    <name type="scientific">Burkholderia singularis</name>
    <dbReference type="NCBI Taxonomy" id="1503053"/>
    <lineage>
        <taxon>Bacteria</taxon>
        <taxon>Pseudomonadati</taxon>
        <taxon>Pseudomonadota</taxon>
        <taxon>Betaproteobacteria</taxon>
        <taxon>Burkholderiales</taxon>
        <taxon>Burkholderiaceae</taxon>
        <taxon>Burkholderia</taxon>
        <taxon>pseudomallei group</taxon>
    </lineage>
</organism>
<name>A0A103DWA5_9BURK</name>
<dbReference type="SUPFAM" id="SSF51905">
    <property type="entry name" value="FAD/NAD(P)-binding domain"/>
    <property type="match status" value="1"/>
</dbReference>
<dbReference type="Proteomes" id="UP000062788">
    <property type="component" value="Unassembled WGS sequence"/>
</dbReference>
<protein>
    <submittedName>
        <fullName evidence="2">Uncharacterized protein</fullName>
    </submittedName>
</protein>
<sequence>MKPNQALDLLLVGCGLRGTGLLSANPDLLEYQIGVVDAGDRLGPGSFASYRIDSNSYGSDFFGWVHPERAFGGALRHADVTLLRQSAGSFPLARLANALRPFGDAIRDQLGAARVWQRRRAMRIDVEHDAATVHFDDGTRIHTHIAVLATGIRERPHAELARWRDKLLLSRHIVEHGVPAHWREAPANVHIVGGSHSAYAIANLLRAPGALAAGSTVTLQHRGPVKLFYRNFDEYAAEPHHSLEAVPDPALNQCPETGNVFRYSGLRHAARATFVDIAAGRVSGFTLLRAPSIAAAAPKLDAADYIVQALGYESNVLPLTVDGVDVPMCAAGGIVETDRAGRLRVPGAGTLPLFVMGMNPYPYDDNSLTPTGQYALRGGQILQALRACGREPQGPGLAPNEPSSDISVSTHEYE</sequence>
<accession>A0A103DWA5</accession>
<feature type="compositionally biased region" description="Polar residues" evidence="1">
    <location>
        <begin position="401"/>
        <end position="414"/>
    </location>
</feature>
<dbReference type="InterPro" id="IPR036188">
    <property type="entry name" value="FAD/NAD-bd_sf"/>
</dbReference>